<accession>A0A4Y9FUT4</accession>
<evidence type="ECO:0000313" key="4">
    <source>
        <dbReference type="Proteomes" id="UP000298358"/>
    </source>
</evidence>
<dbReference type="PANTHER" id="PTHR35174">
    <property type="entry name" value="BLL7171 PROTEIN-RELATED"/>
    <property type="match status" value="1"/>
</dbReference>
<reference evidence="3 4" key="1">
    <citation type="submission" date="2019-03" db="EMBL/GenBank/DDBJ databases">
        <title>Diversity of the mouse oral microbiome.</title>
        <authorList>
            <person name="Joseph S."/>
            <person name="Aduse-Opoku J."/>
            <person name="Curtis M."/>
            <person name="Wade W."/>
            <person name="Hashim A."/>
        </authorList>
    </citation>
    <scope>NUCLEOTIDE SEQUENCE [LARGE SCALE GENOMIC DNA]</scope>
    <source>
        <strain evidence="3 4">P1012</strain>
    </source>
</reference>
<name>A0A4Y9FUT4_9MICO</name>
<evidence type="ECO:0000256" key="1">
    <source>
        <dbReference type="ARBA" id="ARBA00007689"/>
    </source>
</evidence>
<sequence length="119" mass="12614">MAQYAIVVWGPSESRPHGGYGDEQTQRDTMAAIRAFNDRLREAGSLVFVGGLEGSEATTVADARGSEPVISDGPYVDAKEGMNGLWIIEASDLDEALGIATEASRACDRPLEVRPFAGA</sequence>
<comment type="similarity">
    <text evidence="1">Belongs to the YciI family.</text>
</comment>
<dbReference type="PANTHER" id="PTHR35174:SF3">
    <property type="entry name" value="BLL7171 PROTEIN"/>
    <property type="match status" value="1"/>
</dbReference>
<dbReference type="AlphaFoldDB" id="A0A4Y9FUT4"/>
<dbReference type="SUPFAM" id="SSF54909">
    <property type="entry name" value="Dimeric alpha+beta barrel"/>
    <property type="match status" value="1"/>
</dbReference>
<dbReference type="Proteomes" id="UP000298358">
    <property type="component" value="Unassembled WGS sequence"/>
</dbReference>
<dbReference type="InterPro" id="IPR005545">
    <property type="entry name" value="YCII"/>
</dbReference>
<organism evidence="3 4">
    <name type="scientific">Microbacterium paludicola</name>
    <dbReference type="NCBI Taxonomy" id="300019"/>
    <lineage>
        <taxon>Bacteria</taxon>
        <taxon>Bacillati</taxon>
        <taxon>Actinomycetota</taxon>
        <taxon>Actinomycetes</taxon>
        <taxon>Micrococcales</taxon>
        <taxon>Microbacteriaceae</taxon>
        <taxon>Microbacterium</taxon>
    </lineage>
</organism>
<dbReference type="OrthoDB" id="668782at2"/>
<dbReference type="Pfam" id="PF03795">
    <property type="entry name" value="YCII"/>
    <property type="match status" value="1"/>
</dbReference>
<feature type="domain" description="YCII-related" evidence="2">
    <location>
        <begin position="24"/>
        <end position="103"/>
    </location>
</feature>
<dbReference type="EMBL" id="SPQB01000019">
    <property type="protein sequence ID" value="TFU32753.1"/>
    <property type="molecule type" value="Genomic_DNA"/>
</dbReference>
<keyword evidence="4" id="KW-1185">Reference proteome</keyword>
<dbReference type="InterPro" id="IPR011008">
    <property type="entry name" value="Dimeric_a/b-barrel"/>
</dbReference>
<protein>
    <recommendedName>
        <fullName evidence="2">YCII-related domain-containing protein</fullName>
    </recommendedName>
</protein>
<dbReference type="Gene3D" id="3.30.70.1060">
    <property type="entry name" value="Dimeric alpha+beta barrel"/>
    <property type="match status" value="1"/>
</dbReference>
<comment type="caution">
    <text evidence="3">The sequence shown here is derived from an EMBL/GenBank/DDBJ whole genome shotgun (WGS) entry which is preliminary data.</text>
</comment>
<gene>
    <name evidence="3" type="ORF">E4U02_09065</name>
</gene>
<proteinExistence type="inferred from homology"/>
<evidence type="ECO:0000259" key="2">
    <source>
        <dbReference type="Pfam" id="PF03795"/>
    </source>
</evidence>
<dbReference type="RefSeq" id="WP_135114522.1">
    <property type="nucleotide sequence ID" value="NZ_JADGLL010000019.1"/>
</dbReference>
<evidence type="ECO:0000313" key="3">
    <source>
        <dbReference type="EMBL" id="TFU32753.1"/>
    </source>
</evidence>